<dbReference type="InterPro" id="IPR044730">
    <property type="entry name" value="RNase_H-like_dom_plant"/>
</dbReference>
<dbReference type="PANTHER" id="PTHR47074:SF11">
    <property type="entry name" value="REVERSE TRANSCRIPTASE-LIKE PROTEIN"/>
    <property type="match status" value="1"/>
</dbReference>
<dbReference type="SUPFAM" id="SSF53098">
    <property type="entry name" value="Ribonuclease H-like"/>
    <property type="match status" value="1"/>
</dbReference>
<keyword evidence="4" id="KW-1185">Reference proteome</keyword>
<comment type="caution">
    <text evidence="3">The sequence shown here is derived from an EMBL/GenBank/DDBJ whole genome shotgun (WGS) entry which is preliminary data.</text>
</comment>
<dbReference type="GO" id="GO:0004523">
    <property type="term" value="F:RNA-DNA hybrid ribonuclease activity"/>
    <property type="evidence" value="ECO:0007669"/>
    <property type="project" value="InterPro"/>
</dbReference>
<dbReference type="CDD" id="cd06222">
    <property type="entry name" value="RNase_H_like"/>
    <property type="match status" value="1"/>
</dbReference>
<feature type="domain" description="RNase H type-1" evidence="2">
    <location>
        <begin position="184"/>
        <end position="303"/>
    </location>
</feature>
<keyword evidence="1" id="KW-1133">Transmembrane helix</keyword>
<evidence type="ECO:0000256" key="1">
    <source>
        <dbReference type="SAM" id="Phobius"/>
    </source>
</evidence>
<dbReference type="PANTHER" id="PTHR47074">
    <property type="entry name" value="BNAC02G40300D PROTEIN"/>
    <property type="match status" value="1"/>
</dbReference>
<protein>
    <recommendedName>
        <fullName evidence="2">RNase H type-1 domain-containing protein</fullName>
    </recommendedName>
</protein>
<name>A0A9Q0HFV9_9MAGN</name>
<dbReference type="Proteomes" id="UP001141806">
    <property type="component" value="Unassembled WGS sequence"/>
</dbReference>
<dbReference type="InterPro" id="IPR036397">
    <property type="entry name" value="RNaseH_sf"/>
</dbReference>
<dbReference type="InterPro" id="IPR052929">
    <property type="entry name" value="RNase_H-like_EbsB-rel"/>
</dbReference>
<gene>
    <name evidence="3" type="ORF">NE237_016904</name>
</gene>
<dbReference type="GO" id="GO:0003676">
    <property type="term" value="F:nucleic acid binding"/>
    <property type="evidence" value="ECO:0007669"/>
    <property type="project" value="InterPro"/>
</dbReference>
<dbReference type="EMBL" id="JAMYWD010000007">
    <property type="protein sequence ID" value="KAJ4965055.1"/>
    <property type="molecule type" value="Genomic_DNA"/>
</dbReference>
<keyword evidence="1" id="KW-0472">Membrane</keyword>
<dbReference type="AlphaFoldDB" id="A0A9Q0HFV9"/>
<evidence type="ECO:0000313" key="4">
    <source>
        <dbReference type="Proteomes" id="UP001141806"/>
    </source>
</evidence>
<dbReference type="InterPro" id="IPR002156">
    <property type="entry name" value="RNaseH_domain"/>
</dbReference>
<dbReference type="InterPro" id="IPR012337">
    <property type="entry name" value="RNaseH-like_sf"/>
</dbReference>
<proteinExistence type="predicted"/>
<dbReference type="OrthoDB" id="1906820at2759"/>
<sequence>MQRWKAGLLLKAEKEVLLKSVALPMSNYVRVLILGFPNIILILLRKLQLIFIGVKPNEVEAIKKIQLGWFTDKDRLLWKETKGDTKLHQWLLKVSSIKSIPRTHDKQVFSLVAFMCWNLWKVKDEFYFDHVDCRPLDVIHRSKRAWKEFFAAVSLDSLSKQDDHCNGIISHSWSPPPEGYFKLNSDAACNENSHCGIGFIIRKVDGSPHFAKSQPMFFPLVATGEALAIREGLSEALKMGIFLLLVESDCLEVINLINGVTEVGEHSALSSVKDIRILATRGVHVSFHNVSRGANRVAHSLVRTVLTTTGMVNWHISTLWLFEQCTLDTIAIPCSLTV</sequence>
<dbReference type="Gene3D" id="3.30.420.10">
    <property type="entry name" value="Ribonuclease H-like superfamily/Ribonuclease H"/>
    <property type="match status" value="1"/>
</dbReference>
<keyword evidence="1" id="KW-0812">Transmembrane</keyword>
<dbReference type="Pfam" id="PF13456">
    <property type="entry name" value="RVT_3"/>
    <property type="match status" value="1"/>
</dbReference>
<feature type="transmembrane region" description="Helical" evidence="1">
    <location>
        <begin position="27"/>
        <end position="44"/>
    </location>
</feature>
<evidence type="ECO:0000259" key="2">
    <source>
        <dbReference type="Pfam" id="PF13456"/>
    </source>
</evidence>
<accession>A0A9Q0HFV9</accession>
<organism evidence="3 4">
    <name type="scientific">Protea cynaroides</name>
    <dbReference type="NCBI Taxonomy" id="273540"/>
    <lineage>
        <taxon>Eukaryota</taxon>
        <taxon>Viridiplantae</taxon>
        <taxon>Streptophyta</taxon>
        <taxon>Embryophyta</taxon>
        <taxon>Tracheophyta</taxon>
        <taxon>Spermatophyta</taxon>
        <taxon>Magnoliopsida</taxon>
        <taxon>Proteales</taxon>
        <taxon>Proteaceae</taxon>
        <taxon>Protea</taxon>
    </lineage>
</organism>
<reference evidence="3" key="1">
    <citation type="journal article" date="2023" name="Plant J.">
        <title>The genome of the king protea, Protea cynaroides.</title>
        <authorList>
            <person name="Chang J."/>
            <person name="Duong T.A."/>
            <person name="Schoeman C."/>
            <person name="Ma X."/>
            <person name="Roodt D."/>
            <person name="Barker N."/>
            <person name="Li Z."/>
            <person name="Van de Peer Y."/>
            <person name="Mizrachi E."/>
        </authorList>
    </citation>
    <scope>NUCLEOTIDE SEQUENCE</scope>
    <source>
        <tissue evidence="3">Young leaves</tissue>
    </source>
</reference>
<evidence type="ECO:0000313" key="3">
    <source>
        <dbReference type="EMBL" id="KAJ4965055.1"/>
    </source>
</evidence>